<comment type="subcellular location">
    <subcellularLocation>
        <location evidence="2 12">Mitochondrion inner membrane</location>
        <topology evidence="2 12">Multi-pass membrane protein</topology>
    </subcellularLocation>
</comment>
<keyword evidence="5" id="KW-0813">Transport</keyword>
<sequence length="322" mass="37891">MYIKNLMIMVKDLFFIFFCLLIKVIGTLIGVAFLTLLERKLLGYIQDRKGPNKVIYMGIFQPFADAVKLLIKENINLLKINKLIYLMSPMFGFFMSMMLLIGLPMDSYLFSMNLFLLYMFSCLSLGVYVISLSGWSSSSNYSILGGIRSIAQSLSYEVSMFLIFFIMFMYIESLSIFDFLKYQESLGFFFINMMISCLMFISMVAELNRMPFDFIEGESELVSGFNIEYMSGGFTLIFLGEYMMILIMGMIYGIMFFGFSFFSYKNHLFVLIFSIMIILIRGCYPRMRYDNLMYLCWYYVLSLVLLNLLMIFIMKYYFYLIY</sequence>
<dbReference type="AlphaFoldDB" id="A0A977SQR0"/>
<dbReference type="GO" id="GO:0005743">
    <property type="term" value="C:mitochondrial inner membrane"/>
    <property type="evidence" value="ECO:0007669"/>
    <property type="project" value="UniProtKB-SubCell"/>
</dbReference>
<feature type="transmembrane region" description="Helical" evidence="14">
    <location>
        <begin position="156"/>
        <end position="180"/>
    </location>
</feature>
<organism evidence="15">
    <name type="scientific">Dolichovespula lama</name>
    <dbReference type="NCBI Taxonomy" id="2982221"/>
    <lineage>
        <taxon>Eukaryota</taxon>
        <taxon>Metazoa</taxon>
        <taxon>Ecdysozoa</taxon>
        <taxon>Arthropoda</taxon>
        <taxon>Hexapoda</taxon>
        <taxon>Insecta</taxon>
        <taxon>Pterygota</taxon>
        <taxon>Neoptera</taxon>
        <taxon>Endopterygota</taxon>
        <taxon>Hymenoptera</taxon>
        <taxon>Apocrita</taxon>
        <taxon>Aculeata</taxon>
        <taxon>Vespoidea</taxon>
        <taxon>Vespidae</taxon>
        <taxon>Vespinae</taxon>
        <taxon>Dolichovespula</taxon>
    </lineage>
</organism>
<evidence type="ECO:0000256" key="2">
    <source>
        <dbReference type="ARBA" id="ARBA00004448"/>
    </source>
</evidence>
<evidence type="ECO:0000256" key="5">
    <source>
        <dbReference type="ARBA" id="ARBA00022448"/>
    </source>
</evidence>
<feature type="transmembrane region" description="Helical" evidence="14">
    <location>
        <begin position="54"/>
        <end position="71"/>
    </location>
</feature>
<dbReference type="Pfam" id="PF00146">
    <property type="entry name" value="NADHdh"/>
    <property type="match status" value="1"/>
</dbReference>
<dbReference type="PROSITE" id="PS00668">
    <property type="entry name" value="COMPLEX1_ND1_2"/>
    <property type="match status" value="1"/>
</dbReference>
<keyword evidence="11 14" id="KW-0472">Membrane</keyword>
<feature type="transmembrane region" description="Helical" evidence="14">
    <location>
        <begin position="268"/>
        <end position="284"/>
    </location>
</feature>
<feature type="transmembrane region" description="Helical" evidence="14">
    <location>
        <begin position="236"/>
        <end position="262"/>
    </location>
</feature>
<feature type="transmembrane region" description="Helical" evidence="14">
    <location>
        <begin position="296"/>
        <end position="318"/>
    </location>
</feature>
<feature type="transmembrane region" description="Helical" evidence="14">
    <location>
        <begin position="186"/>
        <end position="205"/>
    </location>
</feature>
<dbReference type="InterPro" id="IPR018086">
    <property type="entry name" value="NADH_UbQ_OxRdtase_su1_CS"/>
</dbReference>
<gene>
    <name evidence="15" type="primary">nad1</name>
</gene>
<name>A0A977SQR0_9HYME</name>
<keyword evidence="6 12" id="KW-0812">Transmembrane</keyword>
<evidence type="ECO:0000256" key="9">
    <source>
        <dbReference type="ARBA" id="ARBA00023075"/>
    </source>
</evidence>
<evidence type="ECO:0000256" key="14">
    <source>
        <dbReference type="SAM" id="Phobius"/>
    </source>
</evidence>
<accession>A0A977SQR0</accession>
<protein>
    <recommendedName>
        <fullName evidence="4 13">NADH-ubiquinone oxidoreductase chain 1</fullName>
        <ecNumber evidence="13">7.1.1.2</ecNumber>
    </recommendedName>
</protein>
<comment type="catalytic activity">
    <reaction evidence="13">
        <text>a ubiquinone + NADH + 5 H(+)(in) = a ubiquinol + NAD(+) + 4 H(+)(out)</text>
        <dbReference type="Rhea" id="RHEA:29091"/>
        <dbReference type="Rhea" id="RHEA-COMP:9565"/>
        <dbReference type="Rhea" id="RHEA-COMP:9566"/>
        <dbReference type="ChEBI" id="CHEBI:15378"/>
        <dbReference type="ChEBI" id="CHEBI:16389"/>
        <dbReference type="ChEBI" id="CHEBI:17976"/>
        <dbReference type="ChEBI" id="CHEBI:57540"/>
        <dbReference type="ChEBI" id="CHEBI:57945"/>
        <dbReference type="EC" id="7.1.1.2"/>
    </reaction>
</comment>
<reference evidence="15" key="1">
    <citation type="submission" date="2022-08" db="EMBL/GenBank/DDBJ databases">
        <title>Next-generation sequencing of four mitochondrial genomes of Dolichovespula (Hymenoptera: Vespidae) with a phylogenetic analysis and divergence time estimating of Vespidae.</title>
        <authorList>
            <person name="Wang H."/>
            <person name="Wen Q."/>
            <person name="Wang T.-F."/>
            <person name="Ran F.-R."/>
            <person name="Wang M."/>
            <person name="Fan X.-L."/>
            <person name="Wei S.-J."/>
            <person name="Li Z.-H."/>
            <person name="Tan J.-L."/>
        </authorList>
    </citation>
    <scope>NUCLEOTIDE SEQUENCE</scope>
</reference>
<feature type="transmembrane region" description="Helical" evidence="14">
    <location>
        <begin position="115"/>
        <end position="135"/>
    </location>
</feature>
<evidence type="ECO:0000256" key="12">
    <source>
        <dbReference type="RuleBase" id="RU000471"/>
    </source>
</evidence>
<evidence type="ECO:0000256" key="7">
    <source>
        <dbReference type="ARBA" id="ARBA00022792"/>
    </source>
</evidence>
<evidence type="ECO:0000313" key="15">
    <source>
        <dbReference type="EMBL" id="UXO94126.1"/>
    </source>
</evidence>
<keyword evidence="9 13" id="KW-0830">Ubiquinone</keyword>
<keyword evidence="7" id="KW-0999">Mitochondrion inner membrane</keyword>
<dbReference type="EC" id="7.1.1.2" evidence="13"/>
<dbReference type="PROSITE" id="PS00667">
    <property type="entry name" value="COMPLEX1_ND1_1"/>
    <property type="match status" value="1"/>
</dbReference>
<dbReference type="EMBL" id="OP250140">
    <property type="protein sequence ID" value="UXO94126.1"/>
    <property type="molecule type" value="Genomic_DNA"/>
</dbReference>
<dbReference type="GO" id="GO:0009060">
    <property type="term" value="P:aerobic respiration"/>
    <property type="evidence" value="ECO:0007669"/>
    <property type="project" value="TreeGrafter"/>
</dbReference>
<comment type="function">
    <text evidence="1">Core subunit of the mitochondrial membrane respiratory chain NADH dehydrogenase (Complex I) that is believed to belong to the minimal assembly required for catalysis. Complex I functions in the transfer of electrons from NADH to the respiratory chain. The immediate electron acceptor for the enzyme is believed to be ubiquinone.</text>
</comment>
<proteinExistence type="inferred from homology"/>
<keyword evidence="8 14" id="KW-1133">Transmembrane helix</keyword>
<evidence type="ECO:0000256" key="6">
    <source>
        <dbReference type="ARBA" id="ARBA00022692"/>
    </source>
</evidence>
<evidence type="ECO:0000256" key="8">
    <source>
        <dbReference type="ARBA" id="ARBA00022989"/>
    </source>
</evidence>
<evidence type="ECO:0000256" key="11">
    <source>
        <dbReference type="ARBA" id="ARBA00023136"/>
    </source>
</evidence>
<evidence type="ECO:0000256" key="1">
    <source>
        <dbReference type="ARBA" id="ARBA00003257"/>
    </source>
</evidence>
<dbReference type="GO" id="GO:0003954">
    <property type="term" value="F:NADH dehydrogenase activity"/>
    <property type="evidence" value="ECO:0007669"/>
    <property type="project" value="TreeGrafter"/>
</dbReference>
<comment type="similarity">
    <text evidence="3 12">Belongs to the complex I subunit 1 family.</text>
</comment>
<evidence type="ECO:0000256" key="13">
    <source>
        <dbReference type="RuleBase" id="RU000473"/>
    </source>
</evidence>
<evidence type="ECO:0000256" key="3">
    <source>
        <dbReference type="ARBA" id="ARBA00010535"/>
    </source>
</evidence>
<dbReference type="GO" id="GO:0008137">
    <property type="term" value="F:NADH dehydrogenase (ubiquinone) activity"/>
    <property type="evidence" value="ECO:0007669"/>
    <property type="project" value="UniProtKB-EC"/>
</dbReference>
<keyword evidence="12" id="KW-0520">NAD</keyword>
<geneLocation type="mitochondrion" evidence="15"/>
<keyword evidence="10 13" id="KW-0496">Mitochondrion</keyword>
<evidence type="ECO:0000256" key="4">
    <source>
        <dbReference type="ARBA" id="ARBA00021009"/>
    </source>
</evidence>
<dbReference type="InterPro" id="IPR001694">
    <property type="entry name" value="NADH_UbQ_OxRdtase_su1/FPO"/>
</dbReference>
<evidence type="ECO:0000256" key="10">
    <source>
        <dbReference type="ARBA" id="ARBA00023128"/>
    </source>
</evidence>
<feature type="transmembrane region" description="Helical" evidence="14">
    <location>
        <begin position="83"/>
        <end position="103"/>
    </location>
</feature>
<feature type="transmembrane region" description="Helical" evidence="14">
    <location>
        <begin position="12"/>
        <end position="34"/>
    </location>
</feature>
<dbReference type="PANTHER" id="PTHR11432">
    <property type="entry name" value="NADH DEHYDROGENASE SUBUNIT 1"/>
    <property type="match status" value="1"/>
</dbReference>
<dbReference type="PANTHER" id="PTHR11432:SF3">
    <property type="entry name" value="NADH-UBIQUINONE OXIDOREDUCTASE CHAIN 1"/>
    <property type="match status" value="1"/>
</dbReference>